<accession>A0ABD0RPL9</accession>
<dbReference type="PROSITE" id="PS50092">
    <property type="entry name" value="TSP1"/>
    <property type="match status" value="1"/>
</dbReference>
<organism evidence="2 3">
    <name type="scientific">Cirrhinus mrigala</name>
    <name type="common">Mrigala</name>
    <dbReference type="NCBI Taxonomy" id="683832"/>
    <lineage>
        <taxon>Eukaryota</taxon>
        <taxon>Metazoa</taxon>
        <taxon>Chordata</taxon>
        <taxon>Craniata</taxon>
        <taxon>Vertebrata</taxon>
        <taxon>Euteleostomi</taxon>
        <taxon>Actinopterygii</taxon>
        <taxon>Neopterygii</taxon>
        <taxon>Teleostei</taxon>
        <taxon>Ostariophysi</taxon>
        <taxon>Cypriniformes</taxon>
        <taxon>Cyprinidae</taxon>
        <taxon>Labeoninae</taxon>
        <taxon>Labeonini</taxon>
        <taxon>Cirrhinus</taxon>
    </lineage>
</organism>
<dbReference type="SUPFAM" id="SSF82895">
    <property type="entry name" value="TSP-1 type 1 repeat"/>
    <property type="match status" value="1"/>
</dbReference>
<feature type="non-terminal residue" evidence="2">
    <location>
        <position position="1"/>
    </location>
</feature>
<sequence length="59" mass="6540">RWSECSRTCGEGFQFRTVRCWKMMAPGFDSSVYDELSPSHGKPARAKAAARSGRSQTGL</sequence>
<proteinExistence type="predicted"/>
<evidence type="ECO:0000313" key="2">
    <source>
        <dbReference type="EMBL" id="KAL0200464.1"/>
    </source>
</evidence>
<evidence type="ECO:0000256" key="1">
    <source>
        <dbReference type="SAM" id="MobiDB-lite"/>
    </source>
</evidence>
<dbReference type="InterPro" id="IPR036383">
    <property type="entry name" value="TSP1_rpt_sf"/>
</dbReference>
<gene>
    <name evidence="2" type="ORF">M9458_003651</name>
</gene>
<dbReference type="InterPro" id="IPR000884">
    <property type="entry name" value="TSP1_rpt"/>
</dbReference>
<dbReference type="EMBL" id="JAMKFB020000002">
    <property type="protein sequence ID" value="KAL0200464.1"/>
    <property type="molecule type" value="Genomic_DNA"/>
</dbReference>
<feature type="region of interest" description="Disordered" evidence="1">
    <location>
        <begin position="34"/>
        <end position="59"/>
    </location>
</feature>
<protein>
    <submittedName>
        <fullName evidence="2">Uncharacterized protein</fullName>
    </submittedName>
</protein>
<dbReference type="Gene3D" id="2.20.100.10">
    <property type="entry name" value="Thrombospondin type-1 (TSP1) repeat"/>
    <property type="match status" value="1"/>
</dbReference>
<reference evidence="2 3" key="1">
    <citation type="submission" date="2024-05" db="EMBL/GenBank/DDBJ databases">
        <title>Genome sequencing and assembly of Indian major carp, Cirrhinus mrigala (Hamilton, 1822).</title>
        <authorList>
            <person name="Mohindra V."/>
            <person name="Chowdhury L.M."/>
            <person name="Lal K."/>
            <person name="Jena J.K."/>
        </authorList>
    </citation>
    <scope>NUCLEOTIDE SEQUENCE [LARGE SCALE GENOMIC DNA]</scope>
    <source>
        <strain evidence="2">CM1030</strain>
        <tissue evidence="2">Blood</tissue>
    </source>
</reference>
<comment type="caution">
    <text evidence="2">The sequence shown here is derived from an EMBL/GenBank/DDBJ whole genome shotgun (WGS) entry which is preliminary data.</text>
</comment>
<feature type="non-terminal residue" evidence="2">
    <location>
        <position position="59"/>
    </location>
</feature>
<evidence type="ECO:0000313" key="3">
    <source>
        <dbReference type="Proteomes" id="UP001529510"/>
    </source>
</evidence>
<name>A0ABD0RPL9_CIRMR</name>
<dbReference type="Pfam" id="PF19030">
    <property type="entry name" value="TSP1_ADAMTS"/>
    <property type="match status" value="1"/>
</dbReference>
<dbReference type="Proteomes" id="UP001529510">
    <property type="component" value="Unassembled WGS sequence"/>
</dbReference>
<keyword evidence="3" id="KW-1185">Reference proteome</keyword>
<dbReference type="AlphaFoldDB" id="A0ABD0RPL9"/>
<feature type="compositionally biased region" description="Low complexity" evidence="1">
    <location>
        <begin position="46"/>
        <end position="59"/>
    </location>
</feature>